<feature type="chain" id="PRO_5029794402" description="Ig-like domain-containing protein" evidence="3">
    <location>
        <begin position="27"/>
        <end position="738"/>
    </location>
</feature>
<dbReference type="Pfam" id="PF07679">
    <property type="entry name" value="I-set"/>
    <property type="match status" value="2"/>
</dbReference>
<accession>A0A7M5V1F8</accession>
<dbReference type="SMART" id="SM00408">
    <property type="entry name" value="IGc2"/>
    <property type="match status" value="4"/>
</dbReference>
<keyword evidence="1 3" id="KW-0732">Signal</keyword>
<dbReference type="Pfam" id="PF13927">
    <property type="entry name" value="Ig_3"/>
    <property type="match status" value="1"/>
</dbReference>
<feature type="domain" description="Ig-like" evidence="4">
    <location>
        <begin position="212"/>
        <end position="335"/>
    </location>
</feature>
<dbReference type="InterPro" id="IPR007110">
    <property type="entry name" value="Ig-like_dom"/>
</dbReference>
<dbReference type="InterPro" id="IPR050958">
    <property type="entry name" value="Cell_Adh-Cytoskel_Orgn"/>
</dbReference>
<feature type="domain" description="Ig-like" evidence="4">
    <location>
        <begin position="138"/>
        <end position="211"/>
    </location>
</feature>
<feature type="domain" description="Ig-like" evidence="4">
    <location>
        <begin position="559"/>
        <end position="645"/>
    </location>
</feature>
<dbReference type="OrthoDB" id="5985175at2759"/>
<evidence type="ECO:0000313" key="6">
    <source>
        <dbReference type="Proteomes" id="UP000594262"/>
    </source>
</evidence>
<protein>
    <recommendedName>
        <fullName evidence="4">Ig-like domain-containing protein</fullName>
    </recommendedName>
</protein>
<reference evidence="5" key="1">
    <citation type="submission" date="2021-01" db="UniProtKB">
        <authorList>
            <consortium name="EnsemblMetazoa"/>
        </authorList>
    </citation>
    <scope>IDENTIFICATION</scope>
</reference>
<dbReference type="InterPro" id="IPR013098">
    <property type="entry name" value="Ig_I-set"/>
</dbReference>
<keyword evidence="2" id="KW-1015">Disulfide bond</keyword>
<dbReference type="PANTHER" id="PTHR45080:SF8">
    <property type="entry name" value="IG-LIKE DOMAIN-CONTAINING PROTEIN"/>
    <property type="match status" value="1"/>
</dbReference>
<dbReference type="PROSITE" id="PS50835">
    <property type="entry name" value="IG_LIKE"/>
    <property type="match status" value="5"/>
</dbReference>
<evidence type="ECO:0000313" key="5">
    <source>
        <dbReference type="EnsemblMetazoa" id="CLYHEMP007767.1"/>
    </source>
</evidence>
<dbReference type="SUPFAM" id="SSF48726">
    <property type="entry name" value="Immunoglobulin"/>
    <property type="match status" value="5"/>
</dbReference>
<dbReference type="GO" id="GO:0005886">
    <property type="term" value="C:plasma membrane"/>
    <property type="evidence" value="ECO:0007669"/>
    <property type="project" value="TreeGrafter"/>
</dbReference>
<organism evidence="5 6">
    <name type="scientific">Clytia hemisphaerica</name>
    <dbReference type="NCBI Taxonomy" id="252671"/>
    <lineage>
        <taxon>Eukaryota</taxon>
        <taxon>Metazoa</taxon>
        <taxon>Cnidaria</taxon>
        <taxon>Hydrozoa</taxon>
        <taxon>Hydroidolina</taxon>
        <taxon>Leptothecata</taxon>
        <taxon>Obeliida</taxon>
        <taxon>Clytiidae</taxon>
        <taxon>Clytia</taxon>
    </lineage>
</organism>
<dbReference type="GeneID" id="136804321"/>
<feature type="signal peptide" evidence="3">
    <location>
        <begin position="1"/>
        <end position="26"/>
    </location>
</feature>
<evidence type="ECO:0000256" key="2">
    <source>
        <dbReference type="ARBA" id="ARBA00023157"/>
    </source>
</evidence>
<dbReference type="InterPro" id="IPR003599">
    <property type="entry name" value="Ig_sub"/>
</dbReference>
<evidence type="ECO:0000256" key="1">
    <source>
        <dbReference type="ARBA" id="ARBA00022729"/>
    </source>
</evidence>
<sequence length="738" mass="83543">MEWFRIYLVIFGVLCVCSNRVRSAEAKPVTKVKAFRIGVNRFWLHCFPRGKQAINGRKFEWFYNGTALKPNKRIKIRGSNTWVRIQKPTAQDVGKYSCKEILAGNDRKTLSIFHVKIDQSTLEFINKNRPKNKIVLSGDTTTLYCNATGTQPIKYKWYKNNKKIRRTSRPYLILKNLKTTDSAKYSCKAKNKVLNIRYDVNLDVKARARVSPYIEKDGDDDDGKAIVGSTASLSCYELQSPTLPKFVWLKWKGAANLTVLNKIAESSNNLVDYASMVEILPADRYKQVSKKAFRLRDPEHRIHGVDLIFPDVTLFDRGFYTCLVSNQAGYDYKITYFNIERSRKPRIPNNITDLAEKIGDDVEIKCFILGEGPLNVTWYKDDVPIGELQHISKFQQRNHRSIFKVSNFKSADAGYYKCRAKNAFGEASYTFKLVPMVTNNNAVPKIIKDSKTTYQVGIGEDLEIKIQYVVKGIAHTQLLLYCGGQTDNPLCAGGRKTLSGTFRVLDVPRTMVSEGDNHTVMLSFKKINESLYGNYSVFVGNALGYDFINVTIKPAAVKPVILHMRTTTFITQLGVDFMFPECKVVIQSKSLAKITWKKSFSDIASSERHIVRQNKLMIKDVRNSDAGYYTCNARNSAGEDQVRLILKVWPLVINKTSPALITRLGRGTVEIFCSAYGNTRNMTGTIENAGYPVPNVVKTTKDNLFMVKVNVTDDGTFVCTIQSGKEKAQSATVVEQFH</sequence>
<dbReference type="Gene3D" id="2.60.40.10">
    <property type="entry name" value="Immunoglobulins"/>
    <property type="match status" value="5"/>
</dbReference>
<dbReference type="InterPro" id="IPR003598">
    <property type="entry name" value="Ig_sub2"/>
</dbReference>
<evidence type="ECO:0000256" key="3">
    <source>
        <dbReference type="SAM" id="SignalP"/>
    </source>
</evidence>
<dbReference type="CDD" id="cd00096">
    <property type="entry name" value="Ig"/>
    <property type="match status" value="1"/>
</dbReference>
<dbReference type="InterPro" id="IPR036179">
    <property type="entry name" value="Ig-like_dom_sf"/>
</dbReference>
<dbReference type="InterPro" id="IPR013783">
    <property type="entry name" value="Ig-like_fold"/>
</dbReference>
<feature type="domain" description="Ig-like" evidence="4">
    <location>
        <begin position="28"/>
        <end position="111"/>
    </location>
</feature>
<dbReference type="SMART" id="SM00409">
    <property type="entry name" value="IG"/>
    <property type="match status" value="6"/>
</dbReference>
<evidence type="ECO:0000259" key="4">
    <source>
        <dbReference type="PROSITE" id="PS50835"/>
    </source>
</evidence>
<dbReference type="RefSeq" id="XP_066917127.1">
    <property type="nucleotide sequence ID" value="XM_067061026.1"/>
</dbReference>
<proteinExistence type="predicted"/>
<feature type="domain" description="Ig-like" evidence="4">
    <location>
        <begin position="345"/>
        <end position="430"/>
    </location>
</feature>
<dbReference type="Proteomes" id="UP000594262">
    <property type="component" value="Unplaced"/>
</dbReference>
<dbReference type="EnsemblMetazoa" id="CLYHEMT007767.1">
    <property type="protein sequence ID" value="CLYHEMP007767.1"/>
    <property type="gene ID" value="CLYHEMG007767"/>
</dbReference>
<dbReference type="GO" id="GO:0007156">
    <property type="term" value="P:homophilic cell adhesion via plasma membrane adhesion molecules"/>
    <property type="evidence" value="ECO:0007669"/>
    <property type="project" value="TreeGrafter"/>
</dbReference>
<dbReference type="PANTHER" id="PTHR45080">
    <property type="entry name" value="CONTACTIN 5"/>
    <property type="match status" value="1"/>
</dbReference>
<keyword evidence="6" id="KW-1185">Reference proteome</keyword>
<name>A0A7M5V1F8_9CNID</name>
<dbReference type="AlphaFoldDB" id="A0A7M5V1F8"/>